<keyword evidence="3 6" id="KW-1133">Transmembrane helix</keyword>
<dbReference type="HOGENOM" id="CLU_1058364_0_0_1"/>
<feature type="transmembrane region" description="Helical" evidence="6">
    <location>
        <begin position="158"/>
        <end position="176"/>
    </location>
</feature>
<evidence type="ECO:0000259" key="7">
    <source>
        <dbReference type="Pfam" id="PF20684"/>
    </source>
</evidence>
<dbReference type="EMBL" id="EQ962654">
    <property type="protein sequence ID" value="EED19228.1"/>
    <property type="molecule type" value="Genomic_DNA"/>
</dbReference>
<keyword evidence="9" id="KW-1185">Reference proteome</keyword>
<dbReference type="AlphaFoldDB" id="B8M4N3"/>
<gene>
    <name evidence="8" type="ORF">TSTA_025450</name>
</gene>
<dbReference type="InterPro" id="IPR052337">
    <property type="entry name" value="SAT4-like"/>
</dbReference>
<evidence type="ECO:0000256" key="5">
    <source>
        <dbReference type="ARBA" id="ARBA00038359"/>
    </source>
</evidence>
<comment type="subcellular location">
    <subcellularLocation>
        <location evidence="1">Membrane</location>
        <topology evidence="1">Multi-pass membrane protein</topology>
    </subcellularLocation>
</comment>
<evidence type="ECO:0000256" key="1">
    <source>
        <dbReference type="ARBA" id="ARBA00004141"/>
    </source>
</evidence>
<dbReference type="eggNOG" id="ENOG502TG0X">
    <property type="taxonomic scope" value="Eukaryota"/>
</dbReference>
<proteinExistence type="inferred from homology"/>
<reference evidence="9" key="1">
    <citation type="journal article" date="2015" name="Genome Announc.">
        <title>Genome sequence of the AIDS-associated pathogen Penicillium marneffei (ATCC18224) and its near taxonomic relative Talaromyces stipitatus (ATCC10500).</title>
        <authorList>
            <person name="Nierman W.C."/>
            <person name="Fedorova-Abrams N.D."/>
            <person name="Andrianopoulos A."/>
        </authorList>
    </citation>
    <scope>NUCLEOTIDE SEQUENCE [LARGE SCALE GENOMIC DNA]</scope>
    <source>
        <strain evidence="9">ATCC 10500 / CBS 375.48 / QM 6759 / NRRL 1006</strain>
    </source>
</reference>
<evidence type="ECO:0000313" key="8">
    <source>
        <dbReference type="EMBL" id="EED19228.1"/>
    </source>
</evidence>
<dbReference type="PANTHER" id="PTHR33048:SF47">
    <property type="entry name" value="INTEGRAL MEMBRANE PROTEIN-RELATED"/>
    <property type="match status" value="1"/>
</dbReference>
<dbReference type="InParanoid" id="B8M4N3"/>
<dbReference type="PhylomeDB" id="B8M4N3"/>
<dbReference type="PANTHER" id="PTHR33048">
    <property type="entry name" value="PTH11-LIKE INTEGRAL MEMBRANE PROTEIN (AFU_ORTHOLOGUE AFUA_5G11245)"/>
    <property type="match status" value="1"/>
</dbReference>
<keyword evidence="2 6" id="KW-0812">Transmembrane</keyword>
<dbReference type="OrthoDB" id="4682787at2759"/>
<dbReference type="VEuPathDB" id="FungiDB:TSTA_025450"/>
<feature type="domain" description="Rhodopsin" evidence="7">
    <location>
        <begin position="129"/>
        <end position="203"/>
    </location>
</feature>
<dbReference type="OMA" id="THIEIHA"/>
<accession>B8M4N3</accession>
<keyword evidence="4 6" id="KW-0472">Membrane</keyword>
<dbReference type="InterPro" id="IPR049326">
    <property type="entry name" value="Rhodopsin_dom_fungi"/>
</dbReference>
<dbReference type="STRING" id="441959.B8M4N3"/>
<dbReference type="Pfam" id="PF20684">
    <property type="entry name" value="Fung_rhodopsin"/>
    <property type="match status" value="1"/>
</dbReference>
<name>B8M4N3_TALSN</name>
<evidence type="ECO:0000256" key="2">
    <source>
        <dbReference type="ARBA" id="ARBA00022692"/>
    </source>
</evidence>
<dbReference type="RefSeq" id="XP_002479662.1">
    <property type="nucleotide sequence ID" value="XM_002479617.1"/>
</dbReference>
<dbReference type="Proteomes" id="UP000001745">
    <property type="component" value="Unassembled WGS sequence"/>
</dbReference>
<evidence type="ECO:0000256" key="6">
    <source>
        <dbReference type="SAM" id="Phobius"/>
    </source>
</evidence>
<sequence>MRSRGLSGSGDPRRWRCVEALSTAGDNKAFYGLIKNKEYHLTILTQILQCGVGFYITTLLLVEAAILLQWIRLFAPEGTRRAFYVCKFRSRDFLRQLANPSIVERLVGLPKRTMDQPLILSFSPVAGNLICIPFKRIWDKTVPGDFYNGRPLNMTIGAFNLLSDIFILILPQGVIWRMTLSRKEKIGVAARASAAFRLGIAVVYMIDPDRLYRASSLSMTYIAKMTCILLVYCMPGIPQSVQRLGHLVKGRGLIPIIHQLGDV</sequence>
<dbReference type="GO" id="GO:0016020">
    <property type="term" value="C:membrane"/>
    <property type="evidence" value="ECO:0007669"/>
    <property type="project" value="UniProtKB-SubCell"/>
</dbReference>
<evidence type="ECO:0000256" key="3">
    <source>
        <dbReference type="ARBA" id="ARBA00022989"/>
    </source>
</evidence>
<dbReference type="GeneID" id="8107957"/>
<protein>
    <recommendedName>
        <fullName evidence="7">Rhodopsin domain-containing protein</fullName>
    </recommendedName>
</protein>
<organism evidence="8 9">
    <name type="scientific">Talaromyces stipitatus (strain ATCC 10500 / CBS 375.48 / QM 6759 / NRRL 1006)</name>
    <name type="common">Penicillium stipitatum</name>
    <dbReference type="NCBI Taxonomy" id="441959"/>
    <lineage>
        <taxon>Eukaryota</taxon>
        <taxon>Fungi</taxon>
        <taxon>Dikarya</taxon>
        <taxon>Ascomycota</taxon>
        <taxon>Pezizomycotina</taxon>
        <taxon>Eurotiomycetes</taxon>
        <taxon>Eurotiomycetidae</taxon>
        <taxon>Eurotiales</taxon>
        <taxon>Trichocomaceae</taxon>
        <taxon>Talaromyces</taxon>
        <taxon>Talaromyces sect. Talaromyces</taxon>
    </lineage>
</organism>
<evidence type="ECO:0000256" key="4">
    <source>
        <dbReference type="ARBA" id="ARBA00023136"/>
    </source>
</evidence>
<evidence type="ECO:0000313" key="9">
    <source>
        <dbReference type="Proteomes" id="UP000001745"/>
    </source>
</evidence>
<feature type="transmembrane region" description="Helical" evidence="6">
    <location>
        <begin position="52"/>
        <end position="71"/>
    </location>
</feature>
<comment type="similarity">
    <text evidence="5">Belongs to the SAT4 family.</text>
</comment>